<name>A0A9E7R7X9_9EURY</name>
<gene>
    <name evidence="1" type="ORF">N0B31_08165</name>
</gene>
<protein>
    <submittedName>
        <fullName evidence="1">Triphosphoribosyl-dephospho-CoA synthase</fullName>
    </submittedName>
</protein>
<dbReference type="RefSeq" id="WP_260643372.1">
    <property type="nucleotide sequence ID" value="NZ_CP104003.1"/>
</dbReference>
<dbReference type="KEGG" id="ssai:N0B31_08165"/>
<dbReference type="PANTHER" id="PTHR42280:SF1">
    <property type="entry name" value="CITG FAMILY PROTEIN"/>
    <property type="match status" value="1"/>
</dbReference>
<dbReference type="InterPro" id="IPR002736">
    <property type="entry name" value="CitG"/>
</dbReference>
<sequence length="285" mass="30427">MTGRDSPRTSVENAELALLLEVAGTPKPGNVDRHRDHDDLRFEHFLAGAVGARRGLALAADHDHAVGEAFERAVEGMSHQRGGNTQFGALLLLVPLVRAGSDGRALTTEAVEHVVADTTVDDAVAFYRAFEHVDVAVGDPPEGLDALDVRRGGAAERALRERGLTLADVMALSAEVDGVAAEWVRGFERTFEAAEWLLADEGSAPDRAARVFLRLLVDEVDTFVAKTADEARATEATRRARAALDGEEEAEALADEFVERGINPGTTADLTAGALFVALERGLEV</sequence>
<dbReference type="EMBL" id="CP104003">
    <property type="protein sequence ID" value="UWM56258.1"/>
    <property type="molecule type" value="Genomic_DNA"/>
</dbReference>
<dbReference type="Proteomes" id="UP001057580">
    <property type="component" value="Chromosome"/>
</dbReference>
<proteinExistence type="predicted"/>
<organism evidence="1 2">
    <name type="scientific">Salinirubellus salinus</name>
    <dbReference type="NCBI Taxonomy" id="1364945"/>
    <lineage>
        <taxon>Archaea</taxon>
        <taxon>Methanobacteriati</taxon>
        <taxon>Methanobacteriota</taxon>
        <taxon>Stenosarchaea group</taxon>
        <taxon>Halobacteria</taxon>
        <taxon>Halobacteriales</taxon>
        <taxon>Natronomonadaceae</taxon>
        <taxon>Salinirubellus</taxon>
    </lineage>
</organism>
<dbReference type="Gene3D" id="1.10.4200.10">
    <property type="entry name" value="Triphosphoribosyl-dephospho-CoA protein"/>
    <property type="match status" value="1"/>
</dbReference>
<evidence type="ECO:0000313" key="2">
    <source>
        <dbReference type="Proteomes" id="UP001057580"/>
    </source>
</evidence>
<dbReference type="Pfam" id="PF01874">
    <property type="entry name" value="CitG"/>
    <property type="match status" value="1"/>
</dbReference>
<dbReference type="GO" id="GO:0046917">
    <property type="term" value="F:triphosphoribosyl-dephospho-CoA synthase activity"/>
    <property type="evidence" value="ECO:0007669"/>
    <property type="project" value="InterPro"/>
</dbReference>
<dbReference type="GO" id="GO:0005524">
    <property type="term" value="F:ATP binding"/>
    <property type="evidence" value="ECO:0007669"/>
    <property type="project" value="InterPro"/>
</dbReference>
<accession>A0A9E7R7X9</accession>
<dbReference type="GeneID" id="74942389"/>
<evidence type="ECO:0000313" key="1">
    <source>
        <dbReference type="EMBL" id="UWM56258.1"/>
    </source>
</evidence>
<dbReference type="AlphaFoldDB" id="A0A9E7R7X9"/>
<reference evidence="1" key="1">
    <citation type="submission" date="2022-09" db="EMBL/GenBank/DDBJ databases">
        <title>Diverse halophilic archaea isolated from saline environments.</title>
        <authorList>
            <person name="Cui H.-L."/>
        </authorList>
    </citation>
    <scope>NUCLEOTIDE SEQUENCE</scope>
    <source>
        <strain evidence="1">ZS-35-S2</strain>
    </source>
</reference>
<dbReference type="PANTHER" id="PTHR42280">
    <property type="entry name" value="CITG FAMILY PROTEIN"/>
    <property type="match status" value="1"/>
</dbReference>
<keyword evidence="2" id="KW-1185">Reference proteome</keyword>